<dbReference type="PATRIC" id="fig|28092.6.peg.5899"/>
<dbReference type="Proteomes" id="UP000033618">
    <property type="component" value="Unassembled WGS sequence"/>
</dbReference>
<proteinExistence type="predicted"/>
<keyword evidence="2" id="KW-1185">Reference proteome</keyword>
<reference evidence="1 2" key="1">
    <citation type="submission" date="2015-03" db="EMBL/GenBank/DDBJ databases">
        <title>Draft Genome Sequence of Burkholderia andropogonis type strain ICMP2807, isolated from Sorghum bicolor.</title>
        <authorList>
            <person name="Lopes-Santos L."/>
            <person name="Castro D.B."/>
            <person name="Ottoboni L.M."/>
            <person name="Park D."/>
            <person name="Weirc B.S."/>
            <person name="Destefano S.A."/>
        </authorList>
    </citation>
    <scope>NUCLEOTIDE SEQUENCE [LARGE SCALE GENOMIC DNA]</scope>
    <source>
        <strain evidence="1 2">ICMP2807</strain>
    </source>
</reference>
<name>A0A0F5JU32_9BURK</name>
<accession>A0A0F5JU32</accession>
<dbReference type="AlphaFoldDB" id="A0A0F5JU32"/>
<sequence length="106" mass="11453">MNNKQLAEALRAISLDALPIKDRAAVLNAAEAIELGEAQAEALKADAERCRGLRIASVSNNADFSEAMLIAVPEDVRKGRRNMTESEWNVSIDFAISAANKGDCHE</sequence>
<organism evidence="1 2">
    <name type="scientific">Robbsia andropogonis</name>
    <dbReference type="NCBI Taxonomy" id="28092"/>
    <lineage>
        <taxon>Bacteria</taxon>
        <taxon>Pseudomonadati</taxon>
        <taxon>Pseudomonadota</taxon>
        <taxon>Betaproteobacteria</taxon>
        <taxon>Burkholderiales</taxon>
        <taxon>Burkholderiaceae</taxon>
        <taxon>Robbsia</taxon>
    </lineage>
</organism>
<gene>
    <name evidence="1" type="ORF">WM40_24985</name>
</gene>
<dbReference type="EMBL" id="LAQU01000068">
    <property type="protein sequence ID" value="KKB61129.1"/>
    <property type="molecule type" value="Genomic_DNA"/>
</dbReference>
<dbReference type="STRING" id="28092.WM40_24985"/>
<dbReference type="RefSeq" id="WP_046154331.1">
    <property type="nucleotide sequence ID" value="NZ_CADFGU010000001.1"/>
</dbReference>
<evidence type="ECO:0000313" key="1">
    <source>
        <dbReference type="EMBL" id="KKB61129.1"/>
    </source>
</evidence>
<protein>
    <submittedName>
        <fullName evidence="1">Uncharacterized protein</fullName>
    </submittedName>
</protein>
<comment type="caution">
    <text evidence="1">The sequence shown here is derived from an EMBL/GenBank/DDBJ whole genome shotgun (WGS) entry which is preliminary data.</text>
</comment>
<evidence type="ECO:0000313" key="2">
    <source>
        <dbReference type="Proteomes" id="UP000033618"/>
    </source>
</evidence>